<dbReference type="Proteomes" id="UP000245020">
    <property type="component" value="Unassembled WGS sequence"/>
</dbReference>
<gene>
    <name evidence="2" type="ORF">DC083_06390</name>
</gene>
<proteinExistence type="predicted"/>
<accession>A0A2U2ADK1</accession>
<evidence type="ECO:0000313" key="3">
    <source>
        <dbReference type="Proteomes" id="UP000245020"/>
    </source>
</evidence>
<keyword evidence="3" id="KW-1185">Reference proteome</keyword>
<dbReference type="AlphaFoldDB" id="A0A2U2ADK1"/>
<dbReference type="RefSeq" id="WP_109189394.1">
    <property type="nucleotide sequence ID" value="NZ_BMYA01000002.1"/>
</dbReference>
<evidence type="ECO:0000313" key="2">
    <source>
        <dbReference type="EMBL" id="PWD80738.1"/>
    </source>
</evidence>
<sequence length="381" mass="43302">MFKSYRPYLIALLLVLLLHSGIGYLLLKDEKTRIDTYLAEPETIQVNFLPALPEETQAVEETMEIDLTLPEEANEDQSSAETGEEMTEAPPEAIEEEDSDDQEEEVTDESGEEPAETEEESEPQAPSYRQNLTESANMIRDNILPPRKEGEYRRTITTEEDPYQKMVENAVALLADTPFLDQEWKDAPADEEAPTYYSPEFFEYLQKYNPAEPEQPEVVEEEIAEAEASPEEALIDEEAQFANDQPVTLITTFIDPPIDEAILEQEAKQKEEAKARAMSTNILNAATNQLRRQEYNISLASNECYERYIKGKNFPITVAVMIFESPLRVGVYRSSGNDALDQCVVNMVQQVVQVPSEMERIREYAPRLGKSYLLNASFNGR</sequence>
<feature type="compositionally biased region" description="Acidic residues" evidence="1">
    <location>
        <begin position="82"/>
        <end position="122"/>
    </location>
</feature>
<dbReference type="OrthoDB" id="9819227at2"/>
<comment type="caution">
    <text evidence="2">The sequence shown here is derived from an EMBL/GenBank/DDBJ whole genome shotgun (WGS) entry which is preliminary data.</text>
</comment>
<reference evidence="3" key="1">
    <citation type="submission" date="2018-05" db="EMBL/GenBank/DDBJ databases">
        <title>Ignatzschineria dubaiensis sp. nov., isolated from necrotic foot tissues of dromedaries (Camelus dromedarius) and associated maggots in Dubai, United Arab Emirates.</title>
        <authorList>
            <person name="Tsang C.C."/>
            <person name="Tang J.Y.M."/>
            <person name="Fong J.Y.H."/>
            <person name="Kinne J."/>
            <person name="Lee H.H."/>
            <person name="Joseph M."/>
            <person name="Jose S."/>
            <person name="Schuster R.K."/>
            <person name="Tang Y."/>
            <person name="Sivakumar S."/>
            <person name="Chen J.H.K."/>
            <person name="Teng J.L.L."/>
            <person name="Lau S.K.P."/>
            <person name="Wernery U."/>
            <person name="Woo P.C.Y."/>
        </authorList>
    </citation>
    <scope>NUCLEOTIDE SEQUENCE [LARGE SCALE GENOMIC DNA]</scope>
    <source>
        <strain evidence="3">KCTC 22644</strain>
    </source>
</reference>
<evidence type="ECO:0000256" key="1">
    <source>
        <dbReference type="SAM" id="MobiDB-lite"/>
    </source>
</evidence>
<feature type="region of interest" description="Disordered" evidence="1">
    <location>
        <begin position="68"/>
        <end position="152"/>
    </location>
</feature>
<dbReference type="EMBL" id="QEWQ01000004">
    <property type="protein sequence ID" value="PWD80738.1"/>
    <property type="molecule type" value="Genomic_DNA"/>
</dbReference>
<name>A0A2U2ADK1_9GAMM</name>
<protein>
    <submittedName>
        <fullName evidence="2">Uncharacterized protein</fullName>
    </submittedName>
</protein>
<organism evidence="2 3">
    <name type="scientific">Ignatzschineria ureiclastica</name>
    <dbReference type="NCBI Taxonomy" id="472582"/>
    <lineage>
        <taxon>Bacteria</taxon>
        <taxon>Pseudomonadati</taxon>
        <taxon>Pseudomonadota</taxon>
        <taxon>Gammaproteobacteria</taxon>
        <taxon>Cardiobacteriales</taxon>
        <taxon>Ignatzschineriaceae</taxon>
        <taxon>Ignatzschineria</taxon>
    </lineage>
</organism>